<keyword evidence="2" id="KW-0812">Transmembrane</keyword>
<proteinExistence type="inferred from homology"/>
<gene>
    <name evidence="3" type="ORF">GFSPODELE1_LOCUS8530</name>
</gene>
<name>A0ABP1DVT1_9APHY</name>
<organism evidence="3 4">
    <name type="scientific">Somion occarium</name>
    <dbReference type="NCBI Taxonomy" id="3059160"/>
    <lineage>
        <taxon>Eukaryota</taxon>
        <taxon>Fungi</taxon>
        <taxon>Dikarya</taxon>
        <taxon>Basidiomycota</taxon>
        <taxon>Agaricomycotina</taxon>
        <taxon>Agaricomycetes</taxon>
        <taxon>Polyporales</taxon>
        <taxon>Cerrenaceae</taxon>
        <taxon>Somion</taxon>
    </lineage>
</organism>
<sequence length="460" mass="51648">MSHPEVHGVVVLARNGDRTECPQHPITYQAGSTASTPLGEVQAYQLGTFLRSTYISPSSSSHIQGISSDLVDLKEVHVRVKVGTEGASVFDSATAVLQGLFPPTEKNRMTLANETTVVAPLGGYQYVPIETVEPVNDRSLESWTNCPAFQKHVEQVLKSDKAREVEKNAQPFFNTLRDFVFGRPTTIENMLYDHVSSELVHNKTFAHRFPPTFIEQARGLANFRENAIFSDERMGGIGNIASRTVLSSILKALQRIAFNDDPLKFMLIETTYQPFISFFHQTGAVKKHPELQAIPDFGSAIAIELRRAPPPDAREFLRFKWRNGTSGNFETVNVFNHHEDIPLTEFIYRLENSVVDSNREWAQACQASSASSWMGLESSDVAANRFMDAVFGMTALFFLMLFAWFGSHAVKSYRRRNYVRLQGDEVSYPNRTSIDLRLTIFQMIHANPQVVSCGTQNEKA</sequence>
<dbReference type="PANTHER" id="PTHR11567:SF142">
    <property type="entry name" value="PHOSPHOGLYCERATE MUTASE-LIKE PROTEIN"/>
    <property type="match status" value="1"/>
</dbReference>
<dbReference type="PANTHER" id="PTHR11567">
    <property type="entry name" value="ACID PHOSPHATASE-RELATED"/>
    <property type="match status" value="1"/>
</dbReference>
<evidence type="ECO:0000256" key="2">
    <source>
        <dbReference type="SAM" id="Phobius"/>
    </source>
</evidence>
<comment type="similarity">
    <text evidence="1">Belongs to the histidine acid phosphatase family.</text>
</comment>
<feature type="transmembrane region" description="Helical" evidence="2">
    <location>
        <begin position="386"/>
        <end position="406"/>
    </location>
</feature>
<dbReference type="Pfam" id="PF00328">
    <property type="entry name" value="His_Phos_2"/>
    <property type="match status" value="1"/>
</dbReference>
<evidence type="ECO:0008006" key="5">
    <source>
        <dbReference type="Google" id="ProtNLM"/>
    </source>
</evidence>
<dbReference type="InterPro" id="IPR000560">
    <property type="entry name" value="His_Pase_clade-2"/>
</dbReference>
<reference evidence="4" key="1">
    <citation type="submission" date="2024-04" db="EMBL/GenBank/DDBJ databases">
        <authorList>
            <person name="Shaw F."/>
            <person name="Minotto A."/>
        </authorList>
    </citation>
    <scope>NUCLEOTIDE SEQUENCE [LARGE SCALE GENOMIC DNA]</scope>
</reference>
<dbReference type="InterPro" id="IPR050645">
    <property type="entry name" value="Histidine_acid_phosphatase"/>
</dbReference>
<dbReference type="EMBL" id="OZ037949">
    <property type="protein sequence ID" value="CAL1711850.1"/>
    <property type="molecule type" value="Genomic_DNA"/>
</dbReference>
<protein>
    <recommendedName>
        <fullName evidence="5">Phosphoglycerate mutase-like protein</fullName>
    </recommendedName>
</protein>
<dbReference type="Proteomes" id="UP001497453">
    <property type="component" value="Chromosome 6"/>
</dbReference>
<accession>A0ABP1DVT1</accession>
<keyword evidence="2" id="KW-1133">Transmembrane helix</keyword>
<evidence type="ECO:0000313" key="3">
    <source>
        <dbReference type="EMBL" id="CAL1711850.1"/>
    </source>
</evidence>
<evidence type="ECO:0000256" key="1">
    <source>
        <dbReference type="ARBA" id="ARBA00005375"/>
    </source>
</evidence>
<dbReference type="InterPro" id="IPR029033">
    <property type="entry name" value="His_PPase_superfam"/>
</dbReference>
<dbReference type="Gene3D" id="3.40.50.1240">
    <property type="entry name" value="Phosphoglycerate mutase-like"/>
    <property type="match status" value="1"/>
</dbReference>
<keyword evidence="2" id="KW-0472">Membrane</keyword>
<keyword evidence="4" id="KW-1185">Reference proteome</keyword>
<evidence type="ECO:0000313" key="4">
    <source>
        <dbReference type="Proteomes" id="UP001497453"/>
    </source>
</evidence>
<dbReference type="SUPFAM" id="SSF53254">
    <property type="entry name" value="Phosphoglycerate mutase-like"/>
    <property type="match status" value="1"/>
</dbReference>